<comment type="similarity">
    <text evidence="2">Belongs to the nucleobase:cation symporter-2 (NCS2) (TC 2.A.40) family.</text>
</comment>
<feature type="transmembrane region" description="Helical" evidence="7">
    <location>
        <begin position="241"/>
        <end position="264"/>
    </location>
</feature>
<feature type="transmembrane region" description="Helical" evidence="7">
    <location>
        <begin position="388"/>
        <end position="407"/>
    </location>
</feature>
<evidence type="ECO:0000256" key="3">
    <source>
        <dbReference type="ARBA" id="ARBA00022692"/>
    </source>
</evidence>
<comment type="subcellular location">
    <subcellularLocation>
        <location evidence="1">Membrane</location>
        <topology evidence="1">Multi-pass membrane protein</topology>
    </subcellularLocation>
</comment>
<gene>
    <name evidence="8" type="ORF">AXG93_1962s1650</name>
</gene>
<feature type="transmembrane region" description="Helical" evidence="7">
    <location>
        <begin position="444"/>
        <end position="461"/>
    </location>
</feature>
<sequence length="549" mass="59177">MAVAPIPGMGKGGGGGGGGGGGKQNQDTEPLHHPIHEQLPGLRYCINDDPVWPETIILGFQHYLALLFPVVFITSTLVPQMGGDNGDRARVIQTILFVSGINTLIQTFLGTRLPVVSGVSVAYLIPTLTIINSSRLSSIVDPKERFERTMREIQGALIAGSSLQVILGFSGLWGIVTRFFSPVSIAPTVAMLALGLYGYGFAQVAKCVEIGLPAVVVILLFSQYLKHLRIKVGQHFHVFELFPVVLGLGVVWGYAHILTVSGAYRHASLLGQQHCRTDRNGLVSQAPWIKVPYPLQWGAPTFEAGHAFGVMAGVVASLVESTAGYYAVSRLAGATPPPPHVVTRGIGWQGIGILLAGMFGTATGVSISPENIGLIGITRVGSRRVIQVAGLWMIFFGLFGKFGAIFASIPLPMLAAVLCIVLGIVAAAGISILQFTNINLTRNLFIVGTALFLGLSVPQYFNEFTLKAGHGPVHTGAHWFNDLFNVILSSHPIIALTVAGVLDNTIEAGISHRDRGMHWWSRFHKFQGDSRNEEFYRLPWNLHKFFPPT</sequence>
<reference evidence="8" key="1">
    <citation type="submission" date="2016-03" db="EMBL/GenBank/DDBJ databases">
        <title>Mechanisms controlling the formation of the plant cell surface in tip-growing cells are functionally conserved among land plants.</title>
        <authorList>
            <person name="Honkanen S."/>
            <person name="Jones V.A."/>
            <person name="Morieri G."/>
            <person name="Champion C."/>
            <person name="Hetherington A.J."/>
            <person name="Kelly S."/>
            <person name="Saint-Marcoux D."/>
            <person name="Proust H."/>
            <person name="Prescott H."/>
            <person name="Dolan L."/>
        </authorList>
    </citation>
    <scope>NUCLEOTIDE SEQUENCE [LARGE SCALE GENOMIC DNA]</scope>
    <source>
        <tissue evidence="8">Whole gametophyte</tissue>
    </source>
</reference>
<dbReference type="GO" id="GO:0022857">
    <property type="term" value="F:transmembrane transporter activity"/>
    <property type="evidence" value="ECO:0007669"/>
    <property type="project" value="InterPro"/>
</dbReference>
<name>A0A176WDJ1_MARPO</name>
<keyword evidence="3 7" id="KW-0812">Transmembrane</keyword>
<dbReference type="PANTHER" id="PTHR11119">
    <property type="entry name" value="XANTHINE-URACIL / VITAMIN C PERMEASE FAMILY MEMBER"/>
    <property type="match status" value="1"/>
</dbReference>
<feature type="transmembrane region" description="Helical" evidence="7">
    <location>
        <begin position="91"/>
        <end position="109"/>
    </location>
</feature>
<evidence type="ECO:0000313" key="9">
    <source>
        <dbReference type="Proteomes" id="UP000077202"/>
    </source>
</evidence>
<evidence type="ECO:0000313" key="8">
    <source>
        <dbReference type="EMBL" id="OAE31308.1"/>
    </source>
</evidence>
<feature type="transmembrane region" description="Helical" evidence="7">
    <location>
        <begin position="346"/>
        <end position="367"/>
    </location>
</feature>
<evidence type="ECO:0000256" key="4">
    <source>
        <dbReference type="ARBA" id="ARBA00022989"/>
    </source>
</evidence>
<feature type="transmembrane region" description="Helical" evidence="7">
    <location>
        <begin position="196"/>
        <end position="221"/>
    </location>
</feature>
<dbReference type="EMBL" id="LVLJ01001129">
    <property type="protein sequence ID" value="OAE31308.1"/>
    <property type="molecule type" value="Genomic_DNA"/>
</dbReference>
<evidence type="ECO:0000256" key="6">
    <source>
        <dbReference type="SAM" id="MobiDB-lite"/>
    </source>
</evidence>
<evidence type="ECO:0000256" key="1">
    <source>
        <dbReference type="ARBA" id="ARBA00004141"/>
    </source>
</evidence>
<dbReference type="Pfam" id="PF00860">
    <property type="entry name" value="Xan_ur_permease"/>
    <property type="match status" value="1"/>
</dbReference>
<keyword evidence="4 7" id="KW-1133">Transmembrane helix</keyword>
<feature type="transmembrane region" description="Helical" evidence="7">
    <location>
        <begin position="155"/>
        <end position="176"/>
    </location>
</feature>
<keyword evidence="5 7" id="KW-0472">Membrane</keyword>
<protein>
    <submittedName>
        <fullName evidence="8">Uncharacterized protein</fullName>
    </submittedName>
</protein>
<dbReference type="NCBIfam" id="NF037981">
    <property type="entry name" value="NCS2_1"/>
    <property type="match status" value="1"/>
</dbReference>
<organism evidence="8 9">
    <name type="scientific">Marchantia polymorpha subsp. ruderalis</name>
    <dbReference type="NCBI Taxonomy" id="1480154"/>
    <lineage>
        <taxon>Eukaryota</taxon>
        <taxon>Viridiplantae</taxon>
        <taxon>Streptophyta</taxon>
        <taxon>Embryophyta</taxon>
        <taxon>Marchantiophyta</taxon>
        <taxon>Marchantiopsida</taxon>
        <taxon>Marchantiidae</taxon>
        <taxon>Marchantiales</taxon>
        <taxon>Marchantiaceae</taxon>
        <taxon>Marchantia</taxon>
    </lineage>
</organism>
<evidence type="ECO:0000256" key="5">
    <source>
        <dbReference type="ARBA" id="ARBA00023136"/>
    </source>
</evidence>
<evidence type="ECO:0000256" key="2">
    <source>
        <dbReference type="ARBA" id="ARBA00008821"/>
    </source>
</evidence>
<dbReference type="AlphaFoldDB" id="A0A176WDJ1"/>
<feature type="transmembrane region" description="Helical" evidence="7">
    <location>
        <begin position="413"/>
        <end position="432"/>
    </location>
</feature>
<feature type="transmembrane region" description="Helical" evidence="7">
    <location>
        <begin position="60"/>
        <end position="79"/>
    </location>
</feature>
<dbReference type="GO" id="GO:0016020">
    <property type="term" value="C:membrane"/>
    <property type="evidence" value="ECO:0007669"/>
    <property type="project" value="UniProtKB-SubCell"/>
</dbReference>
<comment type="caution">
    <text evidence="8">The sequence shown here is derived from an EMBL/GenBank/DDBJ whole genome shotgun (WGS) entry which is preliminary data.</text>
</comment>
<feature type="region of interest" description="Disordered" evidence="6">
    <location>
        <begin position="1"/>
        <end position="33"/>
    </location>
</feature>
<evidence type="ECO:0000256" key="7">
    <source>
        <dbReference type="SAM" id="Phobius"/>
    </source>
</evidence>
<dbReference type="InterPro" id="IPR006043">
    <property type="entry name" value="NCS2"/>
</dbReference>
<proteinExistence type="inferred from homology"/>
<feature type="transmembrane region" description="Helical" evidence="7">
    <location>
        <begin position="115"/>
        <end position="134"/>
    </location>
</feature>
<feature type="compositionally biased region" description="Gly residues" evidence="6">
    <location>
        <begin position="9"/>
        <end position="23"/>
    </location>
</feature>
<accession>A0A176WDJ1</accession>
<keyword evidence="9" id="KW-1185">Reference proteome</keyword>
<dbReference type="Proteomes" id="UP000077202">
    <property type="component" value="Unassembled WGS sequence"/>
</dbReference>